<comment type="caution">
    <text evidence="1">The sequence shown here is derived from an EMBL/GenBank/DDBJ whole genome shotgun (WGS) entry which is preliminary data.</text>
</comment>
<name>A0ABS7UQP8_9BACI</name>
<organism evidence="1 2">
    <name type="scientific">Metabacillus rhizolycopersici</name>
    <dbReference type="NCBI Taxonomy" id="2875709"/>
    <lineage>
        <taxon>Bacteria</taxon>
        <taxon>Bacillati</taxon>
        <taxon>Bacillota</taxon>
        <taxon>Bacilli</taxon>
        <taxon>Bacillales</taxon>
        <taxon>Bacillaceae</taxon>
        <taxon>Metabacillus</taxon>
    </lineage>
</organism>
<sequence length="56" mass="6535">MKQYIFTVNTNKMQRELIINAKGITDAVEQVKLIMKFARVKNSTQAKNIQFKGIKY</sequence>
<dbReference type="EMBL" id="JAIQUM010000016">
    <property type="protein sequence ID" value="MBZ5750544.1"/>
    <property type="molecule type" value="Genomic_DNA"/>
</dbReference>
<keyword evidence="2" id="KW-1185">Reference proteome</keyword>
<reference evidence="1" key="1">
    <citation type="submission" date="2024-05" db="EMBL/GenBank/DDBJ databases">
        <title>Metabacillus sp. nov., isolated from the rhizosphere soil of tomato plants.</title>
        <authorList>
            <person name="Ma R."/>
        </authorList>
    </citation>
    <scope>NUCLEOTIDE SEQUENCE</scope>
    <source>
        <strain evidence="1">DBTR6</strain>
    </source>
</reference>
<proteinExistence type="predicted"/>
<evidence type="ECO:0000313" key="1">
    <source>
        <dbReference type="EMBL" id="MBZ5750544.1"/>
    </source>
</evidence>
<dbReference type="RefSeq" id="WP_224138765.1">
    <property type="nucleotide sequence ID" value="NZ_JAIQUM010000016.1"/>
</dbReference>
<accession>A0ABS7UQP8</accession>
<gene>
    <name evidence="1" type="ORF">K9V48_09850</name>
</gene>
<evidence type="ECO:0000313" key="2">
    <source>
        <dbReference type="Proteomes" id="UP001165287"/>
    </source>
</evidence>
<dbReference type="Proteomes" id="UP001165287">
    <property type="component" value="Unassembled WGS sequence"/>
</dbReference>
<protein>
    <submittedName>
        <fullName evidence="1">Uncharacterized protein</fullName>
    </submittedName>
</protein>